<dbReference type="EMBL" id="CAEY01000378">
    <property type="status" value="NOT_ANNOTATED_CDS"/>
    <property type="molecule type" value="Genomic_DNA"/>
</dbReference>
<evidence type="ECO:0000313" key="3">
    <source>
        <dbReference type="Proteomes" id="UP000015104"/>
    </source>
</evidence>
<dbReference type="AlphaFoldDB" id="T1KQM6"/>
<dbReference type="Proteomes" id="UP000015104">
    <property type="component" value="Unassembled WGS sequence"/>
</dbReference>
<accession>T1KQM6</accession>
<dbReference type="HOGENOM" id="CLU_3071295_0_0_1"/>
<evidence type="ECO:0000256" key="1">
    <source>
        <dbReference type="SAM" id="MobiDB-lite"/>
    </source>
</evidence>
<evidence type="ECO:0000313" key="2">
    <source>
        <dbReference type="EnsemblMetazoa" id="tetur18g00480.1"/>
    </source>
</evidence>
<keyword evidence="3" id="KW-1185">Reference proteome</keyword>
<feature type="compositionally biased region" description="Low complexity" evidence="1">
    <location>
        <begin position="1"/>
        <end position="13"/>
    </location>
</feature>
<sequence>MSAQSSSVATSVAFNGEGPPQPPHFGAEGEFTGPGGFNSQQSRKFRKFPWIWR</sequence>
<feature type="region of interest" description="Disordered" evidence="1">
    <location>
        <begin position="1"/>
        <end position="43"/>
    </location>
</feature>
<reference evidence="2" key="2">
    <citation type="submission" date="2015-06" db="UniProtKB">
        <authorList>
            <consortium name="EnsemblMetazoa"/>
        </authorList>
    </citation>
    <scope>IDENTIFICATION</scope>
</reference>
<name>T1KQM6_TETUR</name>
<proteinExistence type="predicted"/>
<organism evidence="2 3">
    <name type="scientific">Tetranychus urticae</name>
    <name type="common">Two-spotted spider mite</name>
    <dbReference type="NCBI Taxonomy" id="32264"/>
    <lineage>
        <taxon>Eukaryota</taxon>
        <taxon>Metazoa</taxon>
        <taxon>Ecdysozoa</taxon>
        <taxon>Arthropoda</taxon>
        <taxon>Chelicerata</taxon>
        <taxon>Arachnida</taxon>
        <taxon>Acari</taxon>
        <taxon>Acariformes</taxon>
        <taxon>Trombidiformes</taxon>
        <taxon>Prostigmata</taxon>
        <taxon>Eleutherengona</taxon>
        <taxon>Raphignathae</taxon>
        <taxon>Tetranychoidea</taxon>
        <taxon>Tetranychidae</taxon>
        <taxon>Tetranychus</taxon>
    </lineage>
</organism>
<protein>
    <submittedName>
        <fullName evidence="2">Uncharacterized protein</fullName>
    </submittedName>
</protein>
<reference evidence="3" key="1">
    <citation type="submission" date="2011-08" db="EMBL/GenBank/DDBJ databases">
        <authorList>
            <person name="Rombauts S."/>
        </authorList>
    </citation>
    <scope>NUCLEOTIDE SEQUENCE</scope>
    <source>
        <strain evidence="3">London</strain>
    </source>
</reference>
<dbReference type="EnsemblMetazoa" id="tetur18g00480.1">
    <property type="protein sequence ID" value="tetur18g00480.1"/>
    <property type="gene ID" value="tetur18g00480"/>
</dbReference>